<dbReference type="EMBL" id="CP001940">
    <property type="protein sequence ID" value="ADH86892.1"/>
    <property type="molecule type" value="Genomic_DNA"/>
</dbReference>
<sequence>MSAKKTENSPPPKQHGLVFLPGWGFDGRVFSLRDDEPLSCPSPSGLLDPVELPMEFGGWLDRQGFEQCEIIGWSLGGRCALELARRFPERVSAVHLLAVRAAWPADEIDAIRRELARQPVDFLRSFYRKCFLGYKEAYRCFQQMLEEKCLEQARRAPEVLERGLELLAAPMPEAAELPAGCRVYCLHGRRDVIAPVEQRLHWPGATSRVLEHGGHALFLDYYPAAGPHIPASSQAMIRRRFSRAAATYDANAEIQGQTLELLAGRLPPDQEVKSVLELGCGTGNWTRRLLDGLPRAHITALDFSEEMLRQAREKCPPSPRLELLCREGEDFLAANRQLFDLITANATLQWFADLPRSLAMIREALTPGGRLLTTIFGGQSLRELDAGLQAVTGGEIRAAARDFVDYPALQSMVTALFPAAIVEEYFLSRRFNDLGELLRHFRYTGTGGPGRPAAFTPRHYRELSRWFADQPHGFQISFQVFLVQAGKE</sequence>
<protein>
    <submittedName>
        <fullName evidence="3">Methyltransferase type 12</fullName>
    </submittedName>
</protein>
<evidence type="ECO:0000259" key="2">
    <source>
        <dbReference type="Pfam" id="PF08242"/>
    </source>
</evidence>
<dbReference type="InterPro" id="IPR029063">
    <property type="entry name" value="SAM-dependent_MTases_sf"/>
</dbReference>
<dbReference type="GO" id="GO:0032259">
    <property type="term" value="P:methylation"/>
    <property type="evidence" value="ECO:0007669"/>
    <property type="project" value="UniProtKB-KW"/>
</dbReference>
<dbReference type="PANTHER" id="PTHR43861">
    <property type="entry name" value="TRANS-ACONITATE 2-METHYLTRANSFERASE-RELATED"/>
    <property type="match status" value="1"/>
</dbReference>
<evidence type="ECO:0000313" key="4">
    <source>
        <dbReference type="Proteomes" id="UP000001508"/>
    </source>
</evidence>
<dbReference type="RefSeq" id="WP_013164406.1">
    <property type="nucleotide sequence ID" value="NC_014216.1"/>
</dbReference>
<dbReference type="InterPro" id="IPR000073">
    <property type="entry name" value="AB_hydrolase_1"/>
</dbReference>
<dbReference type="InterPro" id="IPR029058">
    <property type="entry name" value="AB_hydrolase_fold"/>
</dbReference>
<feature type="domain" description="AB hydrolase-1" evidence="1">
    <location>
        <begin position="63"/>
        <end position="154"/>
    </location>
</feature>
<evidence type="ECO:0000313" key="3">
    <source>
        <dbReference type="EMBL" id="ADH86892.1"/>
    </source>
</evidence>
<feature type="domain" description="Methyltransferase type 12" evidence="2">
    <location>
        <begin position="276"/>
        <end position="371"/>
    </location>
</feature>
<dbReference type="SUPFAM" id="SSF53474">
    <property type="entry name" value="alpha/beta-Hydrolases"/>
    <property type="match status" value="1"/>
</dbReference>
<reference evidence="4" key="1">
    <citation type="submission" date="2010-02" db="EMBL/GenBank/DDBJ databases">
        <title>Complete sequence of Desulfurivibrio alkaliphilus AHT2.</title>
        <authorList>
            <consortium name="US DOE Joint Genome Institute"/>
            <person name="Pitluck S."/>
            <person name="Chertkov O."/>
            <person name="Detter J.C."/>
            <person name="Han C."/>
            <person name="Tapia R."/>
            <person name="Larimer F."/>
            <person name="Land M."/>
            <person name="Hauser L."/>
            <person name="Kyrpides N."/>
            <person name="Mikhailova N."/>
            <person name="Sorokin D.Y."/>
            <person name="Muyzer G."/>
            <person name="Woyke T."/>
        </authorList>
    </citation>
    <scope>NUCLEOTIDE SEQUENCE [LARGE SCALE GENOMIC DNA]</scope>
    <source>
        <strain evidence="4">DSM 19089 / UNIQEM U267 / AHT2</strain>
    </source>
</reference>
<dbReference type="HOGENOM" id="CLU_590080_0_0_7"/>
<dbReference type="Pfam" id="PF08242">
    <property type="entry name" value="Methyltransf_12"/>
    <property type="match status" value="1"/>
</dbReference>
<dbReference type="eggNOG" id="COG2021">
    <property type="taxonomic scope" value="Bacteria"/>
</dbReference>
<evidence type="ECO:0000259" key="1">
    <source>
        <dbReference type="Pfam" id="PF00561"/>
    </source>
</evidence>
<dbReference type="STRING" id="589865.DaAHT2_2227"/>
<gene>
    <name evidence="3" type="ordered locus">DaAHT2_2227</name>
</gene>
<dbReference type="PANTHER" id="PTHR43861:SF1">
    <property type="entry name" value="TRANS-ACONITATE 2-METHYLTRANSFERASE"/>
    <property type="match status" value="1"/>
</dbReference>
<dbReference type="PRINTS" id="PR00111">
    <property type="entry name" value="ABHYDROLASE"/>
</dbReference>
<dbReference type="eggNOG" id="COG2226">
    <property type="taxonomic scope" value="Bacteria"/>
</dbReference>
<dbReference type="Gene3D" id="3.40.50.1820">
    <property type="entry name" value="alpha/beta hydrolase"/>
    <property type="match status" value="1"/>
</dbReference>
<dbReference type="CDD" id="cd02440">
    <property type="entry name" value="AdoMet_MTases"/>
    <property type="match status" value="1"/>
</dbReference>
<organism evidence="3 4">
    <name type="scientific">Desulfurivibrio alkaliphilus (strain DSM 19089 / UNIQEM U267 / AHT2)</name>
    <dbReference type="NCBI Taxonomy" id="589865"/>
    <lineage>
        <taxon>Bacteria</taxon>
        <taxon>Pseudomonadati</taxon>
        <taxon>Thermodesulfobacteriota</taxon>
        <taxon>Desulfobulbia</taxon>
        <taxon>Desulfobulbales</taxon>
        <taxon>Desulfobulbaceae</taxon>
        <taxon>Desulfurivibrio</taxon>
    </lineage>
</organism>
<dbReference type="Gene3D" id="3.40.50.150">
    <property type="entry name" value="Vaccinia Virus protein VP39"/>
    <property type="match status" value="1"/>
</dbReference>
<dbReference type="GO" id="GO:0008168">
    <property type="term" value="F:methyltransferase activity"/>
    <property type="evidence" value="ECO:0007669"/>
    <property type="project" value="UniProtKB-KW"/>
</dbReference>
<dbReference type="Pfam" id="PF00561">
    <property type="entry name" value="Abhydrolase_1"/>
    <property type="match status" value="1"/>
</dbReference>
<dbReference type="AlphaFoldDB" id="D6Z6C7"/>
<dbReference type="InterPro" id="IPR013217">
    <property type="entry name" value="Methyltransf_12"/>
</dbReference>
<name>D6Z6C7_DESAT</name>
<keyword evidence="4" id="KW-1185">Reference proteome</keyword>
<accession>D6Z6C7</accession>
<dbReference type="Proteomes" id="UP000001508">
    <property type="component" value="Chromosome"/>
</dbReference>
<dbReference type="OrthoDB" id="9786194at2"/>
<dbReference type="KEGG" id="dak:DaAHT2_2227"/>
<keyword evidence="3" id="KW-0489">Methyltransferase</keyword>
<dbReference type="SUPFAM" id="SSF53335">
    <property type="entry name" value="S-adenosyl-L-methionine-dependent methyltransferases"/>
    <property type="match status" value="1"/>
</dbReference>
<keyword evidence="3" id="KW-0808">Transferase</keyword>
<dbReference type="InParanoid" id="D6Z6C7"/>
<proteinExistence type="predicted"/>